<keyword evidence="3" id="KW-0540">Nuclease</keyword>
<accession>A0A081BUY6</accession>
<dbReference type="CDD" id="cd18738">
    <property type="entry name" value="PIN_VapC4-5_FitB-like"/>
    <property type="match status" value="1"/>
</dbReference>
<dbReference type="PANTHER" id="PTHR33653:SF1">
    <property type="entry name" value="RIBONUCLEASE VAPC2"/>
    <property type="match status" value="1"/>
</dbReference>
<keyword evidence="6" id="KW-0460">Magnesium</keyword>
<dbReference type="eggNOG" id="COG1487">
    <property type="taxonomic scope" value="Bacteria"/>
</dbReference>
<comment type="similarity">
    <text evidence="7">Belongs to the PINc/VapC protein family.</text>
</comment>
<evidence type="ECO:0000313" key="10">
    <source>
        <dbReference type="Proteomes" id="UP000030661"/>
    </source>
</evidence>
<dbReference type="Pfam" id="PF01850">
    <property type="entry name" value="PIN"/>
    <property type="match status" value="1"/>
</dbReference>
<evidence type="ECO:0000313" key="9">
    <source>
        <dbReference type="EMBL" id="GAK56141.1"/>
    </source>
</evidence>
<keyword evidence="2" id="KW-1277">Toxin-antitoxin system</keyword>
<dbReference type="STRING" id="1499967.U27_03103"/>
<sequence>MSGNVLLDSNIIVYLAKGELNREQFFDDTNTYCISVISYMETLGFQFENEREKEFIQHLLSLFQMIYIDKKVADKVVAIRQQKKIKLPDAIIAATALEKQCVLVTRNDADFKHIDPNLRLLNPFVTETSENESEQ</sequence>
<dbReference type="GO" id="GO:0004518">
    <property type="term" value="F:nuclease activity"/>
    <property type="evidence" value="ECO:0007669"/>
    <property type="project" value="UniProtKB-KW"/>
</dbReference>
<reference evidence="9" key="1">
    <citation type="journal article" date="2015" name="PeerJ">
        <title>First genomic representation of candidate bacterial phylum KSB3 points to enhanced environmental sensing as a trigger of wastewater bulking.</title>
        <authorList>
            <person name="Sekiguchi Y."/>
            <person name="Ohashi A."/>
            <person name="Parks D.H."/>
            <person name="Yamauchi T."/>
            <person name="Tyson G.W."/>
            <person name="Hugenholtz P."/>
        </authorList>
    </citation>
    <scope>NUCLEOTIDE SEQUENCE [LARGE SCALE GENOMIC DNA]</scope>
</reference>
<keyword evidence="5" id="KW-0378">Hydrolase</keyword>
<evidence type="ECO:0000259" key="8">
    <source>
        <dbReference type="Pfam" id="PF01850"/>
    </source>
</evidence>
<dbReference type="InterPro" id="IPR002716">
    <property type="entry name" value="PIN_dom"/>
</dbReference>
<name>A0A081BUY6_VECG1</name>
<dbReference type="GO" id="GO:0016787">
    <property type="term" value="F:hydrolase activity"/>
    <property type="evidence" value="ECO:0007669"/>
    <property type="project" value="UniProtKB-KW"/>
</dbReference>
<dbReference type="GO" id="GO:0046872">
    <property type="term" value="F:metal ion binding"/>
    <property type="evidence" value="ECO:0007669"/>
    <property type="project" value="UniProtKB-KW"/>
</dbReference>
<dbReference type="SUPFAM" id="SSF88723">
    <property type="entry name" value="PIN domain-like"/>
    <property type="match status" value="1"/>
</dbReference>
<evidence type="ECO:0000256" key="4">
    <source>
        <dbReference type="ARBA" id="ARBA00022723"/>
    </source>
</evidence>
<gene>
    <name evidence="9" type="ORF">U27_03103</name>
</gene>
<dbReference type="AlphaFoldDB" id="A0A081BUY6"/>
<protein>
    <submittedName>
        <fullName evidence="9">ANL34 protein</fullName>
    </submittedName>
</protein>
<evidence type="ECO:0000256" key="6">
    <source>
        <dbReference type="ARBA" id="ARBA00022842"/>
    </source>
</evidence>
<keyword evidence="4" id="KW-0479">Metal-binding</keyword>
<comment type="cofactor">
    <cofactor evidence="1">
        <name>Mg(2+)</name>
        <dbReference type="ChEBI" id="CHEBI:18420"/>
    </cofactor>
</comment>
<dbReference type="Gene3D" id="3.40.50.1010">
    <property type="entry name" value="5'-nuclease"/>
    <property type="match status" value="1"/>
</dbReference>
<keyword evidence="10" id="KW-1185">Reference proteome</keyword>
<dbReference type="InterPro" id="IPR029060">
    <property type="entry name" value="PIN-like_dom_sf"/>
</dbReference>
<organism evidence="9">
    <name type="scientific">Vecturithrix granuli</name>
    <dbReference type="NCBI Taxonomy" id="1499967"/>
    <lineage>
        <taxon>Bacteria</taxon>
        <taxon>Candidatus Moduliflexota</taxon>
        <taxon>Candidatus Vecturitrichia</taxon>
        <taxon>Candidatus Vecturitrichales</taxon>
        <taxon>Candidatus Vecturitrichaceae</taxon>
        <taxon>Candidatus Vecturithrix</taxon>
    </lineage>
</organism>
<dbReference type="InterPro" id="IPR050556">
    <property type="entry name" value="Type_II_TA_system_RNase"/>
</dbReference>
<evidence type="ECO:0000256" key="7">
    <source>
        <dbReference type="ARBA" id="ARBA00038093"/>
    </source>
</evidence>
<feature type="domain" description="PIN" evidence="8">
    <location>
        <begin position="5"/>
        <end position="115"/>
    </location>
</feature>
<evidence type="ECO:0000256" key="1">
    <source>
        <dbReference type="ARBA" id="ARBA00001946"/>
    </source>
</evidence>
<proteinExistence type="inferred from homology"/>
<evidence type="ECO:0000256" key="5">
    <source>
        <dbReference type="ARBA" id="ARBA00022801"/>
    </source>
</evidence>
<dbReference type="Proteomes" id="UP000030661">
    <property type="component" value="Unassembled WGS sequence"/>
</dbReference>
<dbReference type="EMBL" id="DF820464">
    <property type="protein sequence ID" value="GAK56141.1"/>
    <property type="molecule type" value="Genomic_DNA"/>
</dbReference>
<dbReference type="PANTHER" id="PTHR33653">
    <property type="entry name" value="RIBONUCLEASE VAPC2"/>
    <property type="match status" value="1"/>
</dbReference>
<evidence type="ECO:0000256" key="2">
    <source>
        <dbReference type="ARBA" id="ARBA00022649"/>
    </source>
</evidence>
<dbReference type="HOGENOM" id="CLU_118482_0_2_0"/>
<evidence type="ECO:0000256" key="3">
    <source>
        <dbReference type="ARBA" id="ARBA00022722"/>
    </source>
</evidence>